<reference evidence="4" key="2">
    <citation type="submission" date="2013-03" db="EMBL/GenBank/DDBJ databases">
        <title>Chinese hamster genome sequenced from sorted chromosomes.</title>
        <authorList>
            <person name="Brinkrolf K."/>
            <person name="Rupp O."/>
            <person name="Laux H."/>
            <person name="Kollin F."/>
            <person name="Ernst W."/>
            <person name="Linke B."/>
            <person name="Kofler R."/>
            <person name="Romand S."/>
            <person name="Hesse F."/>
            <person name="Budach W.E."/>
            <person name="Galosy S."/>
            <person name="Muller D."/>
            <person name="Noll T."/>
            <person name="Wienberg J."/>
            <person name="Jostock T."/>
            <person name="Leonard M."/>
            <person name="Grillari J."/>
            <person name="Tauch A."/>
            <person name="Goesmann A."/>
            <person name="Helk B."/>
            <person name="Mott J.E."/>
            <person name="Puehler A."/>
            <person name="Borth N."/>
        </authorList>
    </citation>
    <scope>NUCLEOTIDE SEQUENCE</scope>
    <source>
        <strain evidence="4">17A/GY</strain>
    </source>
</reference>
<sequence>MTKAEMEPGAQAKAESKPGDENANTNTNGAEGESEAPMVVRPKVRTQIMPGARPKVRPKTTPAPRPRSEASAPAGAYAKCKPKSIPIARSKNDAQVWAPNRFRAEPMSKMGKQCQINPADSPLVNTDSGMVAQAKCLSVDREHGHMDTESFPRKANSQAGYQPSFGSEEGTSMGSWYRPRPTPKGEAYENSDFRWADKPSGSSSFWNRDETSARFRPRKNMKPSNTRFRHMPKQEANSMPRHKTKQELYNISSSDSEEESAKTPWFWAKEKPKVWSRPREEPNNRSWIRPKKEVRVESSSGSECENQTKSSFWSGEDAKSRPKPRARKGMNTRARHQAKREAGSDGLSASVDTNKKESCSFPEDKASALSKSKPKKEPKTRAVPKEEVKTKARATTKREARAEEEVFIGAWFWDTQEPRMVDRVSPKASLLVEEEPFVGDWFWSEEETSVDSETCCKPRRRAKEEQVRAFSLGSGKKTSMENGPKPTSKSVPVANEEEKNIVGSWFCADDEDINLEAEDESIFGSWFWGVGENSLRSVGVSYEKMLKSGEKEVTDSWFWAREVNPEAEVEEQARPASAKGTIFVPWFWSEKNLGTEPCSDIMAGAEEEPIIGPWFWAKVDNSADIDDSSKSSLEDEEEPIISPWLGAREQANMKYAAGARYKPVAEAGENNKRSDFWAKEPSLCHANRQILKSTLREQENTVDSWLWSNNYPRKQAIAGSWLWAAEEGNIDDETGEEIKLPTLEDNILNSWFWKENEETVVEAANREESKPEAEEEDIIGSWFWAGDENRFQPATEINEENKITSEEEDTVGSWLWGKEEASLEAMRRGTFESTPGIKEGKISGSWFWTEEAKVGAGSQTIETGSETEEEAIFQSLIWAAKKDNVRAGVNRVSKPENEKGPNVEVRSSAKDEVINKAGSGDNCESNAEAENIVGSWFWEGDEASFESNPTPVFKAVCKPKSSAEQEPDPSRRPQSWDEVTVQFKPGPWGKAGFPSISPFRFPKEAACLFAEMFGGKPKQEGEEESSCQSENGFPFQYDPSYRSVREIREHLKVRESADPESWSCSCIQCELNIGSEEFEELLLLMDRNRDPFIHEISKIAMGMRSASQFTRDFIRNSGVVSLIEALLNYPSTRVRTRFLEDMVSMAPPYPDLNVIQTYVCQVCEDTFDYDLDSPEQLSGLSMITHLSATSDYHKVVGKYLAGFFYLLNSGNTKTRFHVLKLLLNLSENLIMTKRLLATESMSEFMTLFSKEDSNDNIQIVLAIFDKISKNIQKEALFADDDDEEEEVVVNLDPLISAFHEIENFAKTLKRKPDN</sequence>
<feature type="compositionally biased region" description="Basic and acidic residues" evidence="2">
    <location>
        <begin position="375"/>
        <end position="400"/>
    </location>
</feature>
<dbReference type="Proteomes" id="UP001108280">
    <property type="component" value="Chromosome X"/>
</dbReference>
<feature type="compositionally biased region" description="Polar residues" evidence="2">
    <location>
        <begin position="297"/>
        <end position="313"/>
    </location>
</feature>
<dbReference type="Proteomes" id="UP000030759">
    <property type="component" value="Unassembled WGS sequence"/>
</dbReference>
<protein>
    <submittedName>
        <fullName evidence="5">G protein-coupled receptor associated sorting protein 1</fullName>
    </submittedName>
    <submittedName>
        <fullName evidence="8 9">G-protein coupled receptor-associated sorting protein 1 isoform X2</fullName>
    </submittedName>
    <submittedName>
        <fullName evidence="4">G-protein coupled receptor-associated sorting protein 2</fullName>
    </submittedName>
</protein>
<dbReference type="RefSeq" id="XP_027288757.1">
    <property type="nucleotide sequence ID" value="XM_027432956.1"/>
</dbReference>
<dbReference type="PANTHER" id="PTHR46414">
    <property type="entry name" value="PROTEIN BHLHB9-RELATED"/>
    <property type="match status" value="1"/>
</dbReference>
<dbReference type="Pfam" id="PF04826">
    <property type="entry name" value="Arm_2"/>
    <property type="match status" value="1"/>
</dbReference>
<dbReference type="GO" id="GO:0005829">
    <property type="term" value="C:cytosol"/>
    <property type="evidence" value="ECO:0007669"/>
    <property type="project" value="Ensembl"/>
</dbReference>
<reference evidence="7" key="4">
    <citation type="journal article" date="2020" name="Biotechnol. Bioeng.">
        <title>Chromosome-scale scaffolds for the Chinese hamster reference genome assembly to facilitate the study of the CHO epigenome.</title>
        <authorList>
            <person name="Hilliard W."/>
            <person name="MacDonald M."/>
            <person name="Lee K.H."/>
        </authorList>
    </citation>
    <scope>NUCLEOTIDE SEQUENCE [LARGE SCALE GENOMIC DNA]</scope>
    <source>
        <strain evidence="7">17A/GY</strain>
    </source>
</reference>
<dbReference type="SUPFAM" id="SSF48371">
    <property type="entry name" value="ARM repeat"/>
    <property type="match status" value="1"/>
</dbReference>
<dbReference type="InterPro" id="IPR016024">
    <property type="entry name" value="ARM-type_fold"/>
</dbReference>
<feature type="region of interest" description="Disordered" evidence="2">
    <location>
        <begin position="1"/>
        <end position="86"/>
    </location>
</feature>
<proteinExistence type="inferred from homology"/>
<dbReference type="RefSeq" id="XP_035306090.1">
    <property type="nucleotide sequence ID" value="XM_035450199.1"/>
</dbReference>
<feature type="domain" description="Armadillo repeat-containing" evidence="3">
    <location>
        <begin position="1075"/>
        <end position="1281"/>
    </location>
</feature>
<evidence type="ECO:0000313" key="5">
    <source>
        <dbReference type="Ensembl" id="ENSCGRP00001006553.1"/>
    </source>
</evidence>
<dbReference type="InterPro" id="IPR043374">
    <property type="entry name" value="GASP1-3"/>
</dbReference>
<dbReference type="EMBL" id="KE683183">
    <property type="protein sequence ID" value="ERE65814.1"/>
    <property type="molecule type" value="Genomic_DNA"/>
</dbReference>
<keyword evidence="7" id="KW-1185">Reference proteome</keyword>
<dbReference type="Ensembl" id="ENSCGRT00001010320.1">
    <property type="protein sequence ID" value="ENSCGRP00001006553.1"/>
    <property type="gene ID" value="ENSCGRG00001008886.1"/>
</dbReference>
<reference evidence="7" key="3">
    <citation type="journal article" date="2018" name="Biotechnol. Bioeng.">
        <title>A reference genome of the Chinese hamster based on a hybrid assembly strategy.</title>
        <authorList>
            <person name="Rupp O."/>
            <person name="MacDonald M.L."/>
            <person name="Li S."/>
            <person name="Dhiman H."/>
            <person name="Polson S."/>
            <person name="Griep S."/>
            <person name="Heffner K."/>
            <person name="Hernandez I."/>
            <person name="Brinkrolf K."/>
            <person name="Jadhav V."/>
            <person name="Samoudi M."/>
            <person name="Hao H."/>
            <person name="Kingham B."/>
            <person name="Goesmann A."/>
            <person name="Betenbaugh M.J."/>
            <person name="Lewis N.E."/>
            <person name="Borth N."/>
            <person name="Lee K.H."/>
        </authorList>
    </citation>
    <scope>NUCLEOTIDE SEQUENCE [LARGE SCALE GENOMIC DNA]</scope>
    <source>
        <strain evidence="7">17A/GY</strain>
    </source>
</reference>
<accession>A0A061HZ73</accession>
<feature type="compositionally biased region" description="Polar residues" evidence="2">
    <location>
        <begin position="476"/>
        <end position="490"/>
    </location>
</feature>
<gene>
    <name evidence="5 8 9 10 11 12 13" type="primary">Gprasp1</name>
    <name evidence="4" type="ORF">H671_xg19926</name>
</gene>
<organism evidence="4 6">
    <name type="scientific">Cricetulus griseus</name>
    <name type="common">Chinese hamster</name>
    <name type="synonym">Cricetulus barabensis griseus</name>
    <dbReference type="NCBI Taxonomy" id="10029"/>
    <lineage>
        <taxon>Eukaryota</taxon>
        <taxon>Metazoa</taxon>
        <taxon>Chordata</taxon>
        <taxon>Craniata</taxon>
        <taxon>Vertebrata</taxon>
        <taxon>Euteleostomi</taxon>
        <taxon>Mammalia</taxon>
        <taxon>Eutheria</taxon>
        <taxon>Euarchontoglires</taxon>
        <taxon>Glires</taxon>
        <taxon>Rodentia</taxon>
        <taxon>Myomorpha</taxon>
        <taxon>Muroidea</taxon>
        <taxon>Cricetidae</taxon>
        <taxon>Cricetinae</taxon>
        <taxon>Cricetulus</taxon>
    </lineage>
</organism>
<dbReference type="CTD" id="9737"/>
<evidence type="ECO:0000313" key="12">
    <source>
        <dbReference type="RefSeq" id="XP_035306089.1"/>
    </source>
</evidence>
<dbReference type="RefSeq" id="XP_027288761.1">
    <property type="nucleotide sequence ID" value="XM_027432960.1"/>
</dbReference>
<dbReference type="GeneID" id="100769500"/>
<dbReference type="GO" id="GO:0005634">
    <property type="term" value="C:nucleus"/>
    <property type="evidence" value="ECO:0007669"/>
    <property type="project" value="TreeGrafter"/>
</dbReference>
<evidence type="ECO:0000313" key="9">
    <source>
        <dbReference type="RefSeq" id="XP_027288758.1"/>
    </source>
</evidence>
<dbReference type="RefSeq" id="XP_035306089.1">
    <property type="nucleotide sequence ID" value="XM_035450198.1"/>
</dbReference>
<dbReference type="GeneTree" id="ENSGT00940000163396"/>
<feature type="compositionally biased region" description="Basic and acidic residues" evidence="2">
    <location>
        <begin position="268"/>
        <end position="283"/>
    </location>
</feature>
<dbReference type="PANTHER" id="PTHR46414:SF3">
    <property type="entry name" value="G-PROTEIN COUPLED RECEPTOR-ASSOCIATED SORTING PROTEIN 1"/>
    <property type="match status" value="1"/>
</dbReference>
<feature type="compositionally biased region" description="Basic residues" evidence="2">
    <location>
        <begin position="215"/>
        <end position="231"/>
    </location>
</feature>
<keyword evidence="4 8" id="KW-0675">Receptor</keyword>
<reference evidence="5" key="6">
    <citation type="submission" date="2025-05" db="UniProtKB">
        <authorList>
            <consortium name="Ensembl"/>
        </authorList>
    </citation>
    <scope>IDENTIFICATION</scope>
</reference>
<feature type="region of interest" description="Disordered" evidence="2">
    <location>
        <begin position="141"/>
        <end position="400"/>
    </location>
</feature>
<dbReference type="KEGG" id="cge:100769500"/>
<feature type="region of interest" description="Disordered" evidence="2">
    <location>
        <begin position="472"/>
        <end position="493"/>
    </location>
</feature>
<dbReference type="GO" id="GO:1990172">
    <property type="term" value="P:G protein-coupled receptor catabolic process"/>
    <property type="evidence" value="ECO:0007669"/>
    <property type="project" value="Ensembl"/>
</dbReference>
<evidence type="ECO:0000313" key="11">
    <source>
        <dbReference type="RefSeq" id="XP_027288761.1"/>
    </source>
</evidence>
<dbReference type="RefSeq" id="XP_027288760.1">
    <property type="nucleotide sequence ID" value="XM_027432959.2"/>
</dbReference>
<dbReference type="GO" id="GO:0008333">
    <property type="term" value="P:endosome to lysosome transport"/>
    <property type="evidence" value="ECO:0007669"/>
    <property type="project" value="Ensembl"/>
</dbReference>
<dbReference type="OrthoDB" id="9664939at2759"/>
<dbReference type="Proteomes" id="UP000694386">
    <property type="component" value="Unplaced"/>
</dbReference>
<feature type="compositionally biased region" description="Polar residues" evidence="2">
    <location>
        <begin position="155"/>
        <end position="174"/>
    </location>
</feature>
<evidence type="ECO:0000313" key="8">
    <source>
        <dbReference type="RefSeq" id="XP_027288757.1"/>
    </source>
</evidence>
<feature type="region of interest" description="Disordered" evidence="2">
    <location>
        <begin position="957"/>
        <end position="977"/>
    </location>
</feature>
<name>A0A061HZ73_CRIGR</name>
<feature type="compositionally biased region" description="Basic and acidic residues" evidence="2">
    <location>
        <begin position="353"/>
        <end position="366"/>
    </location>
</feature>
<reference evidence="8 9" key="5">
    <citation type="submission" date="2025-04" db="UniProtKB">
        <authorList>
            <consortium name="RefSeq"/>
        </authorList>
    </citation>
    <scope>IDENTIFICATION</scope>
    <source>
        <strain evidence="8 9">17A/GY</strain>
        <tissue evidence="8 9">Liver</tissue>
    </source>
</reference>
<evidence type="ECO:0000313" key="13">
    <source>
        <dbReference type="RefSeq" id="XP_035306090.1"/>
    </source>
</evidence>
<evidence type="ECO:0000256" key="1">
    <source>
        <dbReference type="ARBA" id="ARBA00011013"/>
    </source>
</evidence>
<dbReference type="InterPro" id="IPR006911">
    <property type="entry name" value="ARM-rpt_dom"/>
</dbReference>
<evidence type="ECO:0000313" key="10">
    <source>
        <dbReference type="RefSeq" id="XP_027288760.1"/>
    </source>
</evidence>
<evidence type="ECO:0000256" key="2">
    <source>
        <dbReference type="SAM" id="MobiDB-lite"/>
    </source>
</evidence>
<evidence type="ECO:0000313" key="4">
    <source>
        <dbReference type="EMBL" id="ERE65814.1"/>
    </source>
</evidence>
<evidence type="ECO:0000313" key="6">
    <source>
        <dbReference type="Proteomes" id="UP000030759"/>
    </source>
</evidence>
<evidence type="ECO:0000313" key="7">
    <source>
        <dbReference type="Proteomes" id="UP001108280"/>
    </source>
</evidence>
<feature type="compositionally biased region" description="Basic residues" evidence="2">
    <location>
        <begin position="321"/>
        <end position="338"/>
    </location>
</feature>
<dbReference type="RefSeq" id="XP_027288758.1">
    <property type="nucleotide sequence ID" value="XM_027432957.1"/>
</dbReference>
<evidence type="ECO:0000259" key="3">
    <source>
        <dbReference type="Pfam" id="PF04826"/>
    </source>
</evidence>
<reference evidence="6" key="1">
    <citation type="journal article" date="2013" name="Nat. Biotechnol.">
        <title>Chinese hamster genome sequenced from sorted chromosomes.</title>
        <authorList>
            <person name="Brinkrolf K."/>
            <person name="Rupp O."/>
            <person name="Laux H."/>
            <person name="Kollin F."/>
            <person name="Ernst W."/>
            <person name="Linke B."/>
            <person name="Kofler R."/>
            <person name="Romand S."/>
            <person name="Hesse F."/>
            <person name="Budach W.E."/>
            <person name="Galosy S."/>
            <person name="Muller D."/>
            <person name="Noll T."/>
            <person name="Wienberg J."/>
            <person name="Jostock T."/>
            <person name="Leonard M."/>
            <person name="Grillari J."/>
            <person name="Tauch A."/>
            <person name="Goesmann A."/>
            <person name="Helk B."/>
            <person name="Mott J.E."/>
            <person name="Puhler A."/>
            <person name="Borth N."/>
        </authorList>
    </citation>
    <scope>NUCLEOTIDE SEQUENCE [LARGE SCALE GENOMIC DNA]</scope>
    <source>
        <strain evidence="6">17A/GY</strain>
    </source>
</reference>
<feature type="compositionally biased region" description="Basic and acidic residues" evidence="2">
    <location>
        <begin position="141"/>
        <end position="152"/>
    </location>
</feature>
<comment type="similarity">
    <text evidence="1">Belongs to the GPRASP family.</text>
</comment>